<evidence type="ECO:0000313" key="10">
    <source>
        <dbReference type="EMBL" id="KAK7308955.1"/>
    </source>
</evidence>
<keyword evidence="6" id="KW-0406">Ion transport</keyword>
<keyword evidence="5 9" id="KW-1133">Transmembrane helix</keyword>
<dbReference type="GO" id="GO:0034220">
    <property type="term" value="P:monoatomic ion transmembrane transport"/>
    <property type="evidence" value="ECO:0007669"/>
    <property type="project" value="UniProtKB-KW"/>
</dbReference>
<evidence type="ECO:0000256" key="9">
    <source>
        <dbReference type="SAM" id="Phobius"/>
    </source>
</evidence>
<reference evidence="10 11" key="1">
    <citation type="submission" date="2024-01" db="EMBL/GenBank/DDBJ databases">
        <title>The genomes of 5 underutilized Papilionoideae crops provide insights into root nodulation and disease resistance.</title>
        <authorList>
            <person name="Yuan L."/>
        </authorList>
    </citation>
    <scope>NUCLEOTIDE SEQUENCE [LARGE SCALE GENOMIC DNA]</scope>
    <source>
        <strain evidence="10">LY-2023</strain>
        <tissue evidence="10">Leaf</tissue>
    </source>
</reference>
<evidence type="ECO:0000256" key="6">
    <source>
        <dbReference type="ARBA" id="ARBA00023065"/>
    </source>
</evidence>
<feature type="transmembrane region" description="Helical" evidence="9">
    <location>
        <begin position="48"/>
        <end position="67"/>
    </location>
</feature>
<accession>A0AAN9K0Y4</accession>
<dbReference type="GO" id="GO:0016020">
    <property type="term" value="C:membrane"/>
    <property type="evidence" value="ECO:0007669"/>
    <property type="project" value="UniProtKB-SubCell"/>
</dbReference>
<sequence length="519" mass="58524">MNGKRESVEINIPTSTKHEMPKTSTISCKAWLQIQSVWHFCKEDTAKLIFALKAGLAILLVSLLILFEASYQVFGLNILWAILTAVLVFEYTVGATFNRGFNRALGSLTAGILAIVVAQIAEFSGHVAEPIIIGLSIFLIAAITSCTKTWGSLVQYEYGFRVMLLTYCLIIVSGYRMGNPIRTMIDRLYSIAIGGTISVLVNVSVFPIWAGEQLHQQLVQNFHSMADSLEECVKKYLEDGTEKRSIDAFPDEVTYKRCESILNSGPRLESLANSAKWEPPHGRFMHFLYPWSQYVKVGVVLRHCAYQVMALHSIVHAEIQAPYKLRVAYRSEIQDASNQAAELVRILGTSISNMKLSLKNSHIKRLHSSTERLQRSMHLQYSYLSTPTVESPVPLAKLSSTLYHLPHQKGVVELKYQEKNSNLAESIERPHEIMKKHMRRIYSWPSRKVDAFEEDSETSATELFVRNRLRALESTAALSLVNFTSSFLEFVARVDHLIEAVDKLAKMAKFNDEGGVMQL</sequence>
<feature type="transmembrane region" description="Helical" evidence="9">
    <location>
        <begin position="188"/>
        <end position="210"/>
    </location>
</feature>
<evidence type="ECO:0000256" key="5">
    <source>
        <dbReference type="ARBA" id="ARBA00022989"/>
    </source>
</evidence>
<dbReference type="InterPro" id="IPR020966">
    <property type="entry name" value="ALMT"/>
</dbReference>
<comment type="caution">
    <text evidence="10">The sequence shown here is derived from an EMBL/GenBank/DDBJ whole genome shotgun (WGS) entry which is preliminary data.</text>
</comment>
<keyword evidence="7 9" id="KW-0472">Membrane</keyword>
<evidence type="ECO:0000256" key="3">
    <source>
        <dbReference type="ARBA" id="ARBA00022448"/>
    </source>
</evidence>
<feature type="transmembrane region" description="Helical" evidence="9">
    <location>
        <begin position="127"/>
        <end position="146"/>
    </location>
</feature>
<organism evidence="10 11">
    <name type="scientific">Clitoria ternatea</name>
    <name type="common">Butterfly pea</name>
    <dbReference type="NCBI Taxonomy" id="43366"/>
    <lineage>
        <taxon>Eukaryota</taxon>
        <taxon>Viridiplantae</taxon>
        <taxon>Streptophyta</taxon>
        <taxon>Embryophyta</taxon>
        <taxon>Tracheophyta</taxon>
        <taxon>Spermatophyta</taxon>
        <taxon>Magnoliopsida</taxon>
        <taxon>eudicotyledons</taxon>
        <taxon>Gunneridae</taxon>
        <taxon>Pentapetalae</taxon>
        <taxon>rosids</taxon>
        <taxon>fabids</taxon>
        <taxon>Fabales</taxon>
        <taxon>Fabaceae</taxon>
        <taxon>Papilionoideae</taxon>
        <taxon>50 kb inversion clade</taxon>
        <taxon>NPAAA clade</taxon>
        <taxon>indigoferoid/millettioid clade</taxon>
        <taxon>Phaseoleae</taxon>
        <taxon>Clitoria</taxon>
    </lineage>
</organism>
<evidence type="ECO:0000256" key="4">
    <source>
        <dbReference type="ARBA" id="ARBA00022692"/>
    </source>
</evidence>
<feature type="transmembrane region" description="Helical" evidence="9">
    <location>
        <begin position="158"/>
        <end position="176"/>
    </location>
</feature>
<evidence type="ECO:0000256" key="2">
    <source>
        <dbReference type="ARBA" id="ARBA00007079"/>
    </source>
</evidence>
<proteinExistence type="inferred from homology"/>
<evidence type="ECO:0000256" key="8">
    <source>
        <dbReference type="ARBA" id="ARBA00023303"/>
    </source>
</evidence>
<evidence type="ECO:0000256" key="7">
    <source>
        <dbReference type="ARBA" id="ARBA00023136"/>
    </source>
</evidence>
<feature type="transmembrane region" description="Helical" evidence="9">
    <location>
        <begin position="73"/>
        <end position="92"/>
    </location>
</feature>
<evidence type="ECO:0008006" key="12">
    <source>
        <dbReference type="Google" id="ProtNLM"/>
    </source>
</evidence>
<dbReference type="AlphaFoldDB" id="A0AAN9K0Y4"/>
<keyword evidence="8" id="KW-0407">Ion channel</keyword>
<dbReference type="GO" id="GO:0015743">
    <property type="term" value="P:malate transport"/>
    <property type="evidence" value="ECO:0007669"/>
    <property type="project" value="InterPro"/>
</dbReference>
<evidence type="ECO:0000256" key="1">
    <source>
        <dbReference type="ARBA" id="ARBA00004141"/>
    </source>
</evidence>
<dbReference type="PANTHER" id="PTHR31086">
    <property type="entry name" value="ALUMINUM-ACTIVATED MALATE TRANSPORTER 10"/>
    <property type="match status" value="1"/>
</dbReference>
<name>A0AAN9K0Y4_CLITE</name>
<keyword evidence="3" id="KW-0813">Transport</keyword>
<comment type="subcellular location">
    <subcellularLocation>
        <location evidence="1">Membrane</location>
        <topology evidence="1">Multi-pass membrane protein</topology>
    </subcellularLocation>
</comment>
<gene>
    <name evidence="10" type="ORF">RJT34_05316</name>
</gene>
<comment type="similarity">
    <text evidence="2">Belongs to the aromatic acid exporter (TC 2.A.85) family.</text>
</comment>
<dbReference type="Proteomes" id="UP001359559">
    <property type="component" value="Unassembled WGS sequence"/>
</dbReference>
<keyword evidence="11" id="KW-1185">Reference proteome</keyword>
<protein>
    <recommendedName>
        <fullName evidence="12">Aluminum-activated malate transporter</fullName>
    </recommendedName>
</protein>
<keyword evidence="4 9" id="KW-0812">Transmembrane</keyword>
<dbReference type="Pfam" id="PF11744">
    <property type="entry name" value="ALMT"/>
    <property type="match status" value="1"/>
</dbReference>
<feature type="transmembrane region" description="Helical" evidence="9">
    <location>
        <begin position="104"/>
        <end position="121"/>
    </location>
</feature>
<dbReference type="EMBL" id="JAYKXN010000002">
    <property type="protein sequence ID" value="KAK7308955.1"/>
    <property type="molecule type" value="Genomic_DNA"/>
</dbReference>
<evidence type="ECO:0000313" key="11">
    <source>
        <dbReference type="Proteomes" id="UP001359559"/>
    </source>
</evidence>